<evidence type="ECO:0000259" key="2">
    <source>
        <dbReference type="Pfam" id="PF01370"/>
    </source>
</evidence>
<comment type="similarity">
    <text evidence="1">Belongs to the NAD(P)-dependent epimerase/dehydratase family.</text>
</comment>
<reference evidence="3 4" key="1">
    <citation type="journal article" date="2014" name="Int. J. Syst. Evol. Microbiol.">
        <title>Listeria floridensis sp. nov., Listeria aquatica sp. nov., Listeria cornellensis sp. nov., Listeria riparia sp. nov. and Listeria grandensis sp. nov., from agricultural and natural environments.</title>
        <authorList>
            <person name="den Bakker H.C."/>
            <person name="Warchocki S."/>
            <person name="Wright E.M."/>
            <person name="Allred A.F."/>
            <person name="Ahlstrom C."/>
            <person name="Manuel C.S."/>
            <person name="Stasiewicz M.J."/>
            <person name="Burrell A."/>
            <person name="Roof S."/>
            <person name="Strawn L."/>
            <person name="Fortes E.D."/>
            <person name="Nightingale K.K."/>
            <person name="Kephart D."/>
            <person name="Wiedmann M."/>
        </authorList>
    </citation>
    <scope>NUCLEOTIDE SEQUENCE [LARGE SCALE GENOMIC DNA]</scope>
    <source>
        <strain evidence="3 4">FSL S10-1187</strain>
    </source>
</reference>
<dbReference type="Gene3D" id="3.40.50.720">
    <property type="entry name" value="NAD(P)-binding Rossmann-like Domain"/>
    <property type="match status" value="1"/>
</dbReference>
<dbReference type="Gene3D" id="3.90.25.10">
    <property type="entry name" value="UDP-galactose 4-epimerase, domain 1"/>
    <property type="match status" value="1"/>
</dbReference>
<dbReference type="InterPro" id="IPR036291">
    <property type="entry name" value="NAD(P)-bd_dom_sf"/>
</dbReference>
<gene>
    <name evidence="3" type="ORF">MFLO_09747</name>
</gene>
<dbReference type="InterPro" id="IPR001509">
    <property type="entry name" value="Epimerase_deHydtase"/>
</dbReference>
<dbReference type="SUPFAM" id="SSF51735">
    <property type="entry name" value="NAD(P)-binding Rossmann-fold domains"/>
    <property type="match status" value="1"/>
</dbReference>
<dbReference type="EMBL" id="AODF01000020">
    <property type="protein sequence ID" value="EUJ30969.1"/>
    <property type="molecule type" value="Genomic_DNA"/>
</dbReference>
<organism evidence="3 4">
    <name type="scientific">Listeria floridensis FSL S10-1187</name>
    <dbReference type="NCBI Taxonomy" id="1265817"/>
    <lineage>
        <taxon>Bacteria</taxon>
        <taxon>Bacillati</taxon>
        <taxon>Bacillota</taxon>
        <taxon>Bacilli</taxon>
        <taxon>Bacillales</taxon>
        <taxon>Listeriaceae</taxon>
        <taxon>Listeria</taxon>
    </lineage>
</organism>
<dbReference type="Pfam" id="PF01370">
    <property type="entry name" value="Epimerase"/>
    <property type="match status" value="1"/>
</dbReference>
<keyword evidence="4" id="KW-1185">Reference proteome</keyword>
<evidence type="ECO:0000313" key="4">
    <source>
        <dbReference type="Proteomes" id="UP000019249"/>
    </source>
</evidence>
<sequence>MKKGTRAMTKTVLVTGGAGFIGSHLCEMYLKEGYKTICYDNFVSGKKENIEHLLNHENFHLKEADICDEAALEEVFEAYKPNIINHHAAQKSVPYSVENPLYDLHENLEGLLKIIACIKKYPIETFVFISSGGALSSMLEEGEQSSEDDKPQLISPYAITKFAGEQYIKLYAKELDFNFMILRYANVYGPRQVPDGESGVIPIFLNNIFAKKESVLMAFPDMPKGCTRDYVNVSDVVEANRLGTEHPINELVNIGSGKEEAILDIYEMILEVFQEDVPIRITGPRKGDIKRSVLAISRAGKLLDWKPKMSLRAGLENLKEFELDKQSFSKQI</sequence>
<feature type="domain" description="NAD-dependent epimerase/dehydratase" evidence="2">
    <location>
        <begin position="12"/>
        <end position="255"/>
    </location>
</feature>
<accession>A0ABN0REE4</accession>
<protein>
    <submittedName>
        <fullName evidence="3">NAD-dependent epimerase/dehydratase</fullName>
    </submittedName>
</protein>
<dbReference type="Proteomes" id="UP000019249">
    <property type="component" value="Unassembled WGS sequence"/>
</dbReference>
<name>A0ABN0REE4_9LIST</name>
<evidence type="ECO:0000313" key="3">
    <source>
        <dbReference type="EMBL" id="EUJ30969.1"/>
    </source>
</evidence>
<proteinExistence type="inferred from homology"/>
<evidence type="ECO:0000256" key="1">
    <source>
        <dbReference type="ARBA" id="ARBA00007637"/>
    </source>
</evidence>
<dbReference type="PANTHER" id="PTHR43000">
    <property type="entry name" value="DTDP-D-GLUCOSE 4,6-DEHYDRATASE-RELATED"/>
    <property type="match status" value="1"/>
</dbReference>
<comment type="caution">
    <text evidence="3">The sequence shown here is derived from an EMBL/GenBank/DDBJ whole genome shotgun (WGS) entry which is preliminary data.</text>
</comment>